<reference evidence="1" key="1">
    <citation type="submission" date="2016-10" db="EMBL/GenBank/DDBJ databases">
        <authorList>
            <person name="de Groot N.N."/>
        </authorList>
    </citation>
    <scope>NUCLEOTIDE SEQUENCE</scope>
</reference>
<proteinExistence type="inferred from homology"/>
<dbReference type="Pfam" id="PF03927">
    <property type="entry name" value="NapD"/>
    <property type="match status" value="1"/>
</dbReference>
<dbReference type="InterPro" id="IPR005623">
    <property type="entry name" value="Chaperone_NapD_NO3_reduct"/>
</dbReference>
<accession>A0A1W1BGQ1</accession>
<name>A0A1W1BGQ1_9ZZZZ</name>
<sequence>MNISSIVVQAPSDNIDALVELFTEADYCDYHFHDKERGKIILTIEGKDVGEEIKKLVKIQELPQVMAADMMQTYQEDQLDEEIKHLNEQDFVPDVLKREDIDIRDIVYNGDLKKKDFLGGV</sequence>
<evidence type="ECO:0000313" key="1">
    <source>
        <dbReference type="EMBL" id="SFV52706.1"/>
    </source>
</evidence>
<dbReference type="EMBL" id="FPHG01000017">
    <property type="protein sequence ID" value="SFV52706.1"/>
    <property type="molecule type" value="Genomic_DNA"/>
</dbReference>
<dbReference type="AlphaFoldDB" id="A0A1W1BGQ1"/>
<dbReference type="HAMAP" id="MF_02200">
    <property type="entry name" value="NapD"/>
    <property type="match status" value="1"/>
</dbReference>
<dbReference type="Gene3D" id="3.30.70.920">
    <property type="match status" value="1"/>
</dbReference>
<organism evidence="1">
    <name type="scientific">hydrothermal vent metagenome</name>
    <dbReference type="NCBI Taxonomy" id="652676"/>
    <lineage>
        <taxon>unclassified sequences</taxon>
        <taxon>metagenomes</taxon>
        <taxon>ecological metagenomes</taxon>
    </lineage>
</organism>
<gene>
    <name evidence="1" type="ORF">MNB_SV-9-1560</name>
</gene>
<protein>
    <submittedName>
        <fullName evidence="1">Periplasmic nitrate reductase component NapD</fullName>
    </submittedName>
</protein>